<evidence type="ECO:0000313" key="6">
    <source>
        <dbReference type="Proteomes" id="UP000287563"/>
    </source>
</evidence>
<dbReference type="GO" id="GO:0043565">
    <property type="term" value="F:sequence-specific DNA binding"/>
    <property type="evidence" value="ECO:0007669"/>
    <property type="project" value="InterPro"/>
</dbReference>
<keyword evidence="2" id="KW-0238">DNA-binding</keyword>
<proteinExistence type="predicted"/>
<feature type="domain" description="HTH araC/xylS-type" evidence="4">
    <location>
        <begin position="179"/>
        <end position="264"/>
    </location>
</feature>
<accession>A0A3S3R2Q7</accession>
<dbReference type="InterPro" id="IPR046532">
    <property type="entry name" value="DUF6597"/>
</dbReference>
<dbReference type="AlphaFoldDB" id="A0A3S3R2Q7"/>
<dbReference type="Pfam" id="PF12833">
    <property type="entry name" value="HTH_18"/>
    <property type="match status" value="1"/>
</dbReference>
<dbReference type="PANTHER" id="PTHR46796">
    <property type="entry name" value="HTH-TYPE TRANSCRIPTIONAL ACTIVATOR RHAS-RELATED"/>
    <property type="match status" value="1"/>
</dbReference>
<dbReference type="OrthoDB" id="6592899at2"/>
<evidence type="ECO:0000256" key="2">
    <source>
        <dbReference type="ARBA" id="ARBA00023125"/>
    </source>
</evidence>
<organism evidence="5 6">
    <name type="scientific">Photobacterium chitinilyticum</name>
    <dbReference type="NCBI Taxonomy" id="2485123"/>
    <lineage>
        <taxon>Bacteria</taxon>
        <taxon>Pseudomonadati</taxon>
        <taxon>Pseudomonadota</taxon>
        <taxon>Gammaproteobacteria</taxon>
        <taxon>Vibrionales</taxon>
        <taxon>Vibrionaceae</taxon>
        <taxon>Photobacterium</taxon>
    </lineage>
</organism>
<evidence type="ECO:0000313" key="5">
    <source>
        <dbReference type="EMBL" id="RWX56853.1"/>
    </source>
</evidence>
<protein>
    <submittedName>
        <fullName evidence="5">AraC family transcriptional regulator</fullName>
    </submittedName>
</protein>
<dbReference type="Pfam" id="PF20240">
    <property type="entry name" value="DUF6597"/>
    <property type="match status" value="1"/>
</dbReference>
<dbReference type="Gene3D" id="1.10.10.60">
    <property type="entry name" value="Homeodomain-like"/>
    <property type="match status" value="1"/>
</dbReference>
<dbReference type="PANTHER" id="PTHR46796:SF13">
    <property type="entry name" value="HTH-TYPE TRANSCRIPTIONAL ACTIVATOR RHAS"/>
    <property type="match status" value="1"/>
</dbReference>
<name>A0A3S3R2Q7_9GAMM</name>
<comment type="caution">
    <text evidence="5">The sequence shown here is derived from an EMBL/GenBank/DDBJ whole genome shotgun (WGS) entry which is preliminary data.</text>
</comment>
<reference evidence="5 6" key="1">
    <citation type="submission" date="2018-11" db="EMBL/GenBank/DDBJ databases">
        <title>Photobacterium sp. BEI247 sp. nov., a marine bacterium isolated from Yongle Blue Hole in the South China Sea.</title>
        <authorList>
            <person name="Wang X."/>
        </authorList>
    </citation>
    <scope>NUCLEOTIDE SEQUENCE [LARGE SCALE GENOMIC DNA]</scope>
    <source>
        <strain evidence="6">BEI247</strain>
    </source>
</reference>
<dbReference type="PROSITE" id="PS01124">
    <property type="entry name" value="HTH_ARAC_FAMILY_2"/>
    <property type="match status" value="1"/>
</dbReference>
<evidence type="ECO:0000256" key="3">
    <source>
        <dbReference type="ARBA" id="ARBA00023163"/>
    </source>
</evidence>
<dbReference type="Proteomes" id="UP000287563">
    <property type="component" value="Unassembled WGS sequence"/>
</dbReference>
<sequence length="280" mass="32400">MINWLRTPTAPEVAKYVERYWFLEKQPGSHSYQYPKLNPDPTGHLIIAPPEQPYHYELDTTSAKGEGCHWIFPHTQTFRLDHSQPFFILGIKFRTGALYSLDVTPEQPMLDQVTAADVNHLLNSEAFNQTAILAIAKDQPDTCRDILDELLLPWLFNNREDQHSKLTRNTLPLLAETPVSQLGDRFHCSQRTLERSFRRVTGLTLKQCQSINRLEMMLEYLYQRDLQEIDWVELAYQFGFSDQPHLIRYLKSTIGATSNVYAKQRDLTIDIYGGVVSAIK</sequence>
<dbReference type="EMBL" id="RJLM01000001">
    <property type="protein sequence ID" value="RWX56853.1"/>
    <property type="molecule type" value="Genomic_DNA"/>
</dbReference>
<evidence type="ECO:0000259" key="4">
    <source>
        <dbReference type="PROSITE" id="PS01124"/>
    </source>
</evidence>
<dbReference type="SMART" id="SM00342">
    <property type="entry name" value="HTH_ARAC"/>
    <property type="match status" value="1"/>
</dbReference>
<keyword evidence="1" id="KW-0805">Transcription regulation</keyword>
<keyword evidence="3" id="KW-0804">Transcription</keyword>
<dbReference type="RefSeq" id="WP_128782172.1">
    <property type="nucleotide sequence ID" value="NZ_RJLM01000001.1"/>
</dbReference>
<dbReference type="GO" id="GO:0003700">
    <property type="term" value="F:DNA-binding transcription factor activity"/>
    <property type="evidence" value="ECO:0007669"/>
    <property type="project" value="InterPro"/>
</dbReference>
<evidence type="ECO:0000256" key="1">
    <source>
        <dbReference type="ARBA" id="ARBA00023015"/>
    </source>
</evidence>
<dbReference type="InterPro" id="IPR018060">
    <property type="entry name" value="HTH_AraC"/>
</dbReference>
<keyword evidence="6" id="KW-1185">Reference proteome</keyword>
<gene>
    <name evidence="5" type="ORF">EDI28_02065</name>
</gene>
<dbReference type="InterPro" id="IPR050204">
    <property type="entry name" value="AraC_XylS_family_regulators"/>
</dbReference>